<keyword evidence="4" id="KW-0235">DNA replication</keyword>
<sequence>MLEAKIQEAGTLKKLLDAIKELLTDTNFECNEEGIVLQAMETRTSRSFPSISVPRVHASLLRPSHAAGHEPNVADKGTQVRKRRWYMHVKGSGRGEHAESDSDRIAEYDMKLMDIDADTVTIPETEYDARVTLPSSEFTRIVRDLSQLGESVHIEVSKEGVRFTSDSELANGSVILRQSDVGHHVSLTFSLKYLVNFFKSACFSGKVQLLMSNDVPLLVAYNFTKGYIRYYLASHIDDD</sequence>
<reference evidence="7 8" key="1">
    <citation type="journal article" date="2018" name="Evol. Lett.">
        <title>Horizontal gene cluster transfer increased hallucinogenic mushroom diversity.</title>
        <authorList>
            <person name="Reynolds H.T."/>
            <person name="Vijayakumar V."/>
            <person name="Gluck-Thaler E."/>
            <person name="Korotkin H.B."/>
            <person name="Matheny P.B."/>
            <person name="Slot J.C."/>
        </authorList>
    </citation>
    <scope>NUCLEOTIDE SEQUENCE [LARGE SCALE GENOMIC DNA]</scope>
    <source>
        <strain evidence="7 8">2631</strain>
    </source>
</reference>
<evidence type="ECO:0000256" key="3">
    <source>
        <dbReference type="RuleBase" id="RU000641"/>
    </source>
</evidence>
<dbReference type="InParanoid" id="A0A409XJU4"/>
<dbReference type="GO" id="GO:0043626">
    <property type="term" value="C:PCNA complex"/>
    <property type="evidence" value="ECO:0007669"/>
    <property type="project" value="TreeGrafter"/>
</dbReference>
<dbReference type="PANTHER" id="PTHR11352:SF0">
    <property type="entry name" value="PROLIFERATING CELL NUCLEAR ANTIGEN"/>
    <property type="match status" value="1"/>
</dbReference>
<protein>
    <recommendedName>
        <fullName evidence="3">DNA sliding clamp PCNA</fullName>
    </recommendedName>
</protein>
<evidence type="ECO:0000256" key="4">
    <source>
        <dbReference type="RuleBase" id="RU003671"/>
    </source>
</evidence>
<keyword evidence="2 4" id="KW-0238">DNA-binding</keyword>
<dbReference type="EMBL" id="NHYD01001490">
    <property type="protein sequence ID" value="PPQ91043.1"/>
    <property type="molecule type" value="Genomic_DNA"/>
</dbReference>
<organism evidence="7 8">
    <name type="scientific">Psilocybe cyanescens</name>
    <dbReference type="NCBI Taxonomy" id="93625"/>
    <lineage>
        <taxon>Eukaryota</taxon>
        <taxon>Fungi</taxon>
        <taxon>Dikarya</taxon>
        <taxon>Basidiomycota</taxon>
        <taxon>Agaricomycotina</taxon>
        <taxon>Agaricomycetes</taxon>
        <taxon>Agaricomycetidae</taxon>
        <taxon>Agaricales</taxon>
        <taxon>Agaricineae</taxon>
        <taxon>Strophariaceae</taxon>
        <taxon>Psilocybe</taxon>
    </lineage>
</organism>
<feature type="domain" description="Proliferating cell nuclear antigen PCNA N-terminal" evidence="5">
    <location>
        <begin position="1"/>
        <end position="42"/>
    </location>
</feature>
<dbReference type="InterPro" id="IPR022649">
    <property type="entry name" value="Pr_cel_nuc_antig_C"/>
</dbReference>
<dbReference type="GO" id="GO:0006272">
    <property type="term" value="P:leading strand elongation"/>
    <property type="evidence" value="ECO:0007669"/>
    <property type="project" value="TreeGrafter"/>
</dbReference>
<gene>
    <name evidence="7" type="ORF">CVT25_014029</name>
</gene>
<dbReference type="OrthoDB" id="534348at2759"/>
<evidence type="ECO:0000313" key="8">
    <source>
        <dbReference type="Proteomes" id="UP000283269"/>
    </source>
</evidence>
<dbReference type="Gene3D" id="3.10.150.10">
    <property type="entry name" value="DNA Polymerase III, subunit A, domain 2"/>
    <property type="match status" value="1"/>
</dbReference>
<dbReference type="Pfam" id="PF00705">
    <property type="entry name" value="PCNA_N"/>
    <property type="match status" value="1"/>
</dbReference>
<dbReference type="Proteomes" id="UP000283269">
    <property type="component" value="Unassembled WGS sequence"/>
</dbReference>
<dbReference type="SUPFAM" id="SSF55979">
    <property type="entry name" value="DNA clamp"/>
    <property type="match status" value="2"/>
</dbReference>
<dbReference type="GO" id="GO:0006298">
    <property type="term" value="P:mismatch repair"/>
    <property type="evidence" value="ECO:0007669"/>
    <property type="project" value="TreeGrafter"/>
</dbReference>
<dbReference type="GO" id="GO:0019985">
    <property type="term" value="P:translesion synthesis"/>
    <property type="evidence" value="ECO:0007669"/>
    <property type="project" value="TreeGrafter"/>
</dbReference>
<dbReference type="GO" id="GO:0006275">
    <property type="term" value="P:regulation of DNA replication"/>
    <property type="evidence" value="ECO:0007669"/>
    <property type="project" value="InterPro"/>
</dbReference>
<feature type="domain" description="Proliferating cell nuclear antigen PCNA C-terminal" evidence="6">
    <location>
        <begin position="122"/>
        <end position="233"/>
    </location>
</feature>
<evidence type="ECO:0000256" key="2">
    <source>
        <dbReference type="ARBA" id="ARBA00023125"/>
    </source>
</evidence>
<keyword evidence="8" id="KW-1185">Reference proteome</keyword>
<comment type="similarity">
    <text evidence="1 4">Belongs to the PCNA family.</text>
</comment>
<dbReference type="AlphaFoldDB" id="A0A409XJU4"/>
<comment type="subcellular location">
    <subcellularLocation>
        <location evidence="3">Nucleus</location>
    </subcellularLocation>
</comment>
<evidence type="ECO:0000259" key="6">
    <source>
        <dbReference type="Pfam" id="PF02747"/>
    </source>
</evidence>
<dbReference type="GO" id="GO:0030337">
    <property type="term" value="F:DNA polymerase processivity factor activity"/>
    <property type="evidence" value="ECO:0007669"/>
    <property type="project" value="InterPro"/>
</dbReference>
<keyword evidence="3" id="KW-0539">Nucleus</keyword>
<accession>A0A409XJU4</accession>
<evidence type="ECO:0000256" key="1">
    <source>
        <dbReference type="ARBA" id="ARBA00010462"/>
    </source>
</evidence>
<comment type="caution">
    <text evidence="7">The sequence shown here is derived from an EMBL/GenBank/DDBJ whole genome shotgun (WGS) entry which is preliminary data.</text>
</comment>
<dbReference type="InterPro" id="IPR000730">
    <property type="entry name" value="Pr_cel_nuc_antig"/>
</dbReference>
<proteinExistence type="inferred from homology"/>
<dbReference type="NCBIfam" id="TIGR00590">
    <property type="entry name" value="pcna"/>
    <property type="match status" value="1"/>
</dbReference>
<comment type="function">
    <text evidence="3">This protein is an auxiliary protein of DNA polymerase delta and is involved in the control of eukaryotic DNA replication by increasing the polymerase's processivity during elongation of the leading strand.</text>
</comment>
<evidence type="ECO:0000259" key="5">
    <source>
        <dbReference type="Pfam" id="PF00705"/>
    </source>
</evidence>
<dbReference type="PANTHER" id="PTHR11352">
    <property type="entry name" value="PROLIFERATING CELL NUCLEAR ANTIGEN"/>
    <property type="match status" value="1"/>
</dbReference>
<name>A0A409XJU4_PSICY</name>
<dbReference type="InterPro" id="IPR046938">
    <property type="entry name" value="DNA_clamp_sf"/>
</dbReference>
<dbReference type="Gene3D" id="3.70.10.10">
    <property type="match status" value="1"/>
</dbReference>
<dbReference type="InterPro" id="IPR022648">
    <property type="entry name" value="Pr_cel_nuc_antig_N"/>
</dbReference>
<dbReference type="Pfam" id="PF02747">
    <property type="entry name" value="PCNA_C"/>
    <property type="match status" value="1"/>
</dbReference>
<evidence type="ECO:0000313" key="7">
    <source>
        <dbReference type="EMBL" id="PPQ91043.1"/>
    </source>
</evidence>
<dbReference type="PRINTS" id="PR00339">
    <property type="entry name" value="PCNACYCLIN"/>
</dbReference>
<dbReference type="CDD" id="cd00577">
    <property type="entry name" value="PCNA"/>
    <property type="match status" value="1"/>
</dbReference>
<dbReference type="GO" id="GO:0003677">
    <property type="term" value="F:DNA binding"/>
    <property type="evidence" value="ECO:0007669"/>
    <property type="project" value="UniProtKB-KW"/>
</dbReference>
<dbReference type="STRING" id="93625.A0A409XJU4"/>